<gene>
    <name evidence="2" type="ORF">SEV965_LOCUS40031</name>
</gene>
<name>A0A815ZNN8_9BILA</name>
<dbReference type="EMBL" id="CAJNOU010021156">
    <property type="protein sequence ID" value="CAF1587119.1"/>
    <property type="molecule type" value="Genomic_DNA"/>
</dbReference>
<evidence type="ECO:0000313" key="2">
    <source>
        <dbReference type="EMBL" id="CAF1587119.1"/>
    </source>
</evidence>
<feature type="non-terminal residue" evidence="2">
    <location>
        <position position="94"/>
    </location>
</feature>
<dbReference type="Proteomes" id="UP000663889">
    <property type="component" value="Unassembled WGS sequence"/>
</dbReference>
<comment type="caution">
    <text evidence="2">The sequence shown here is derived from an EMBL/GenBank/DDBJ whole genome shotgun (WGS) entry which is preliminary data.</text>
</comment>
<dbReference type="AlphaFoldDB" id="A0A815ZNN8"/>
<protein>
    <submittedName>
        <fullName evidence="2">Uncharacterized protein</fullName>
    </submittedName>
</protein>
<evidence type="ECO:0000256" key="1">
    <source>
        <dbReference type="SAM" id="MobiDB-lite"/>
    </source>
</evidence>
<feature type="non-terminal residue" evidence="2">
    <location>
        <position position="1"/>
    </location>
</feature>
<proteinExistence type="predicted"/>
<organism evidence="2 3">
    <name type="scientific">Rotaria sordida</name>
    <dbReference type="NCBI Taxonomy" id="392033"/>
    <lineage>
        <taxon>Eukaryota</taxon>
        <taxon>Metazoa</taxon>
        <taxon>Spiralia</taxon>
        <taxon>Gnathifera</taxon>
        <taxon>Rotifera</taxon>
        <taxon>Eurotatoria</taxon>
        <taxon>Bdelloidea</taxon>
        <taxon>Philodinida</taxon>
        <taxon>Philodinidae</taxon>
        <taxon>Rotaria</taxon>
    </lineage>
</organism>
<reference evidence="2" key="1">
    <citation type="submission" date="2021-02" db="EMBL/GenBank/DDBJ databases">
        <authorList>
            <person name="Nowell W R."/>
        </authorList>
    </citation>
    <scope>NUCLEOTIDE SEQUENCE</scope>
</reference>
<accession>A0A815ZNN8</accession>
<feature type="region of interest" description="Disordered" evidence="1">
    <location>
        <begin position="59"/>
        <end position="80"/>
    </location>
</feature>
<evidence type="ECO:0000313" key="3">
    <source>
        <dbReference type="Proteomes" id="UP000663889"/>
    </source>
</evidence>
<sequence length="94" mass="9926">EDNDAEPVLGSKLYKRAAKSKTEIAQAEGTAALQAAKPIGTGSKRPEIVAAAEKIKAAETQAEAAEKGRKRRSTGEEESKCEALLCCCIKLCCC</sequence>